<sequence>MHRFTLTFLNKDVEQQYQSINKKQSIEFQQQQKWIFIVMGLYFTIIKIIEQEWVSLGFIVFNWLVVIFSYKFIAQRHKLYDFFLTFVVVSYNLYFPITKYFSIIQSENFYVDGYFISVGTFGVINIFSFRYKTIIIAIIFTSLVSLSMISEVNFWNQLIKSTIFTSLYLQHLYCSEKHKKYSFLNHLKRTTTLKGIYDLTNIQTFIVHYKAETKKIELVQKDDQQEIQKQILDDFDDYLNNMKIQQSRSSGKFVSILGQDPINQSQRKQELKSYLFELFLRDQRITKTMTDNQNENNQILGEAIYEQEYYSIQITKVFDIHPCFILILQEKKKEVQLEELSLKNKMLKKSLDQTSLIFKHQVRISLIYFQWIYKFANKKEEILLINRCLQSIHGQIIKANNDFQNIIDFNTINSDFQQSIIKKFNIIDCLNELIRTICFYDINKDIKFNIINQLNTEQQNIQQDEKQLKQLFYNLLFFVSHSSQTVTITLQHDIHGQPSKPVIKIKINYQGPNLSNQQLQGLQIINPQNLGELLHNSQKPLDLEIPLSLMIIRKIGPYDKMRLQQNKKAQNYIEFYIFSVLEEHYHLIPIYSLHPLNCLILREKNIQNSKKFTSFYEKMQTSPRIQMQNYNDF</sequence>
<feature type="transmembrane region" description="Helical" evidence="1">
    <location>
        <begin position="80"/>
        <end position="97"/>
    </location>
</feature>
<proteinExistence type="predicted"/>
<evidence type="ECO:0000313" key="3">
    <source>
        <dbReference type="Proteomes" id="UP000689195"/>
    </source>
</evidence>
<feature type="transmembrane region" description="Helical" evidence="1">
    <location>
        <begin position="109"/>
        <end position="127"/>
    </location>
</feature>
<reference evidence="2" key="1">
    <citation type="submission" date="2021-01" db="EMBL/GenBank/DDBJ databases">
        <authorList>
            <consortium name="Genoscope - CEA"/>
            <person name="William W."/>
        </authorList>
    </citation>
    <scope>NUCLEOTIDE SEQUENCE</scope>
</reference>
<keyword evidence="1" id="KW-0472">Membrane</keyword>
<evidence type="ECO:0000256" key="1">
    <source>
        <dbReference type="SAM" id="Phobius"/>
    </source>
</evidence>
<evidence type="ECO:0000313" key="2">
    <source>
        <dbReference type="EMBL" id="CAD8170011.1"/>
    </source>
</evidence>
<feature type="transmembrane region" description="Helical" evidence="1">
    <location>
        <begin position="134"/>
        <end position="155"/>
    </location>
</feature>
<gene>
    <name evidence="2" type="ORF">PPENT_87.1.T0520095</name>
</gene>
<dbReference type="Proteomes" id="UP000689195">
    <property type="component" value="Unassembled WGS sequence"/>
</dbReference>
<organism evidence="2 3">
    <name type="scientific">Paramecium pentaurelia</name>
    <dbReference type="NCBI Taxonomy" id="43138"/>
    <lineage>
        <taxon>Eukaryota</taxon>
        <taxon>Sar</taxon>
        <taxon>Alveolata</taxon>
        <taxon>Ciliophora</taxon>
        <taxon>Intramacronucleata</taxon>
        <taxon>Oligohymenophorea</taxon>
        <taxon>Peniculida</taxon>
        <taxon>Parameciidae</taxon>
        <taxon>Paramecium</taxon>
    </lineage>
</organism>
<dbReference type="AlphaFoldDB" id="A0A8S1UZ96"/>
<feature type="transmembrane region" description="Helical" evidence="1">
    <location>
        <begin position="55"/>
        <end position="73"/>
    </location>
</feature>
<protein>
    <recommendedName>
        <fullName evidence="4">Transmembrane protein</fullName>
    </recommendedName>
</protein>
<keyword evidence="1" id="KW-1133">Transmembrane helix</keyword>
<name>A0A8S1UZ96_9CILI</name>
<feature type="transmembrane region" description="Helical" evidence="1">
    <location>
        <begin position="32"/>
        <end position="49"/>
    </location>
</feature>
<evidence type="ECO:0008006" key="4">
    <source>
        <dbReference type="Google" id="ProtNLM"/>
    </source>
</evidence>
<accession>A0A8S1UZ96</accession>
<keyword evidence="3" id="KW-1185">Reference proteome</keyword>
<comment type="caution">
    <text evidence="2">The sequence shown here is derived from an EMBL/GenBank/DDBJ whole genome shotgun (WGS) entry which is preliminary data.</text>
</comment>
<dbReference type="OrthoDB" id="292793at2759"/>
<keyword evidence="1" id="KW-0812">Transmembrane</keyword>
<dbReference type="EMBL" id="CAJJDO010000052">
    <property type="protein sequence ID" value="CAD8170011.1"/>
    <property type="molecule type" value="Genomic_DNA"/>
</dbReference>